<dbReference type="Gene3D" id="1.10.10.10">
    <property type="entry name" value="Winged helix-like DNA-binding domain superfamily/Winged helix DNA-binding domain"/>
    <property type="match status" value="1"/>
</dbReference>
<dbReference type="Proteomes" id="UP000308054">
    <property type="component" value="Unassembled WGS sequence"/>
</dbReference>
<evidence type="ECO:0000313" key="5">
    <source>
        <dbReference type="EMBL" id="TGY90215.1"/>
    </source>
</evidence>
<dbReference type="PROSITE" id="PS01117">
    <property type="entry name" value="HTH_MARR_1"/>
    <property type="match status" value="1"/>
</dbReference>
<reference evidence="5 6" key="1">
    <citation type="journal article" date="2017" name="Int. J. Syst. Evol. Microbiol.">
        <title>Marinicauda algicola sp. nov., isolated from a marine red alga Rhodosorus marinus.</title>
        <authorList>
            <person name="Jeong S.E."/>
            <person name="Jeon S.H."/>
            <person name="Chun B.H."/>
            <person name="Kim D.W."/>
            <person name="Jeon C.O."/>
        </authorList>
    </citation>
    <scope>NUCLEOTIDE SEQUENCE [LARGE SCALE GENOMIC DNA]</scope>
    <source>
        <strain evidence="5 6">JCM 31718</strain>
    </source>
</reference>
<proteinExistence type="predicted"/>
<keyword evidence="2" id="KW-0238">DNA-binding</keyword>
<evidence type="ECO:0000259" key="4">
    <source>
        <dbReference type="PROSITE" id="PS50995"/>
    </source>
</evidence>
<dbReference type="GO" id="GO:0003677">
    <property type="term" value="F:DNA binding"/>
    <property type="evidence" value="ECO:0007669"/>
    <property type="project" value="UniProtKB-KW"/>
</dbReference>
<accession>A0A4S2H3L9</accession>
<feature type="domain" description="HTH marR-type" evidence="4">
    <location>
        <begin position="65"/>
        <end position="192"/>
    </location>
</feature>
<gene>
    <name evidence="5" type="ORF">E5163_03570</name>
</gene>
<dbReference type="InterPro" id="IPR000835">
    <property type="entry name" value="HTH_MarR-typ"/>
</dbReference>
<evidence type="ECO:0000313" key="6">
    <source>
        <dbReference type="Proteomes" id="UP000308054"/>
    </source>
</evidence>
<dbReference type="InterPro" id="IPR023187">
    <property type="entry name" value="Tscrpt_reg_MarR-type_CS"/>
</dbReference>
<keyword evidence="6" id="KW-1185">Reference proteome</keyword>
<name>A0A4S2H3L9_9PROT</name>
<comment type="caution">
    <text evidence="5">The sequence shown here is derived from an EMBL/GenBank/DDBJ whole genome shotgun (WGS) entry which is preliminary data.</text>
</comment>
<dbReference type="AlphaFoldDB" id="A0A4S2H3L9"/>
<dbReference type="GO" id="GO:0003700">
    <property type="term" value="F:DNA-binding transcription factor activity"/>
    <property type="evidence" value="ECO:0007669"/>
    <property type="project" value="InterPro"/>
</dbReference>
<sequence>MIAWRNSSPVRPAASFGSARPYRYDADAMSISLDIHILYMHKPMTDDSQDAPAPGGLIEAARAVRSDPGARLRRLARAWERSLDAAIAPSGLTSAQFTLMALVAGARDDRIGAIAQQAGLDPSTLSRTLAGLERAGLLEITTVERDRRRRAAWLTETGLRWLAQALPLWREAHRDWEQETPEIDMLLDRLTPGPD</sequence>
<keyword evidence="3" id="KW-0804">Transcription</keyword>
<dbReference type="Pfam" id="PF12802">
    <property type="entry name" value="MarR_2"/>
    <property type="match status" value="1"/>
</dbReference>
<dbReference type="SMART" id="SM00347">
    <property type="entry name" value="HTH_MARR"/>
    <property type="match status" value="1"/>
</dbReference>
<dbReference type="InterPro" id="IPR036388">
    <property type="entry name" value="WH-like_DNA-bd_sf"/>
</dbReference>
<dbReference type="PANTHER" id="PTHR33164:SF105">
    <property type="entry name" value="TRANSCRIPTIONAL REPRESSOR PROTEIN-RELATED"/>
    <property type="match status" value="1"/>
</dbReference>
<dbReference type="GO" id="GO:0006950">
    <property type="term" value="P:response to stress"/>
    <property type="evidence" value="ECO:0007669"/>
    <property type="project" value="TreeGrafter"/>
</dbReference>
<protein>
    <submittedName>
        <fullName evidence="5">MarR family transcriptional regulator</fullName>
    </submittedName>
</protein>
<keyword evidence="1" id="KW-0805">Transcription regulation</keyword>
<evidence type="ECO:0000256" key="1">
    <source>
        <dbReference type="ARBA" id="ARBA00023015"/>
    </source>
</evidence>
<evidence type="ECO:0000256" key="3">
    <source>
        <dbReference type="ARBA" id="ARBA00023163"/>
    </source>
</evidence>
<dbReference type="PANTHER" id="PTHR33164">
    <property type="entry name" value="TRANSCRIPTIONAL REGULATOR, MARR FAMILY"/>
    <property type="match status" value="1"/>
</dbReference>
<dbReference type="PROSITE" id="PS50995">
    <property type="entry name" value="HTH_MARR_2"/>
    <property type="match status" value="1"/>
</dbReference>
<dbReference type="InterPro" id="IPR036390">
    <property type="entry name" value="WH_DNA-bd_sf"/>
</dbReference>
<dbReference type="EMBL" id="SRXW01000001">
    <property type="protein sequence ID" value="TGY90215.1"/>
    <property type="molecule type" value="Genomic_DNA"/>
</dbReference>
<evidence type="ECO:0000256" key="2">
    <source>
        <dbReference type="ARBA" id="ARBA00023125"/>
    </source>
</evidence>
<dbReference type="SUPFAM" id="SSF46785">
    <property type="entry name" value="Winged helix' DNA-binding domain"/>
    <property type="match status" value="1"/>
</dbReference>
<dbReference type="InterPro" id="IPR039422">
    <property type="entry name" value="MarR/SlyA-like"/>
</dbReference>
<organism evidence="5 6">
    <name type="scientific">Marinicauda algicola</name>
    <dbReference type="NCBI Taxonomy" id="2029849"/>
    <lineage>
        <taxon>Bacteria</taxon>
        <taxon>Pseudomonadati</taxon>
        <taxon>Pseudomonadota</taxon>
        <taxon>Alphaproteobacteria</taxon>
        <taxon>Maricaulales</taxon>
        <taxon>Maricaulaceae</taxon>
        <taxon>Marinicauda</taxon>
    </lineage>
</organism>